<evidence type="ECO:0000313" key="2">
    <source>
        <dbReference type="EMBL" id="KAK2842556.1"/>
    </source>
</evidence>
<feature type="chain" id="PRO_5041654942" description="Secreted protein" evidence="1">
    <location>
        <begin position="23"/>
        <end position="135"/>
    </location>
</feature>
<organism evidence="2 3">
    <name type="scientific">Channa striata</name>
    <name type="common">Snakehead murrel</name>
    <name type="synonym">Ophicephalus striatus</name>
    <dbReference type="NCBI Taxonomy" id="64152"/>
    <lineage>
        <taxon>Eukaryota</taxon>
        <taxon>Metazoa</taxon>
        <taxon>Chordata</taxon>
        <taxon>Craniata</taxon>
        <taxon>Vertebrata</taxon>
        <taxon>Euteleostomi</taxon>
        <taxon>Actinopterygii</taxon>
        <taxon>Neopterygii</taxon>
        <taxon>Teleostei</taxon>
        <taxon>Neoteleostei</taxon>
        <taxon>Acanthomorphata</taxon>
        <taxon>Anabantaria</taxon>
        <taxon>Anabantiformes</taxon>
        <taxon>Channoidei</taxon>
        <taxon>Channidae</taxon>
        <taxon>Channa</taxon>
    </lineage>
</organism>
<sequence length="135" mass="15088">MLTFSSLGHLVLFLLPTKPGVHRPGILGAASRRCKESNSRALRPRRFTASTNTLNVLFCYFHSLSGIIAPLRTAKHAPNMLYPFHKHALLLEHRATEPLAPASLHSTFSLLITAAQLTQSQNSFNDRQQVKQEIF</sequence>
<accession>A0AA88SKM1</accession>
<dbReference type="Proteomes" id="UP001187415">
    <property type="component" value="Unassembled WGS sequence"/>
</dbReference>
<protein>
    <recommendedName>
        <fullName evidence="4">Secreted protein</fullName>
    </recommendedName>
</protein>
<gene>
    <name evidence="2" type="ORF">Q5P01_012756</name>
</gene>
<comment type="caution">
    <text evidence="2">The sequence shown here is derived from an EMBL/GenBank/DDBJ whole genome shotgun (WGS) entry which is preliminary data.</text>
</comment>
<proteinExistence type="predicted"/>
<feature type="signal peptide" evidence="1">
    <location>
        <begin position="1"/>
        <end position="22"/>
    </location>
</feature>
<name>A0AA88SKM1_CHASR</name>
<reference evidence="2" key="1">
    <citation type="submission" date="2023-07" db="EMBL/GenBank/DDBJ databases">
        <title>Chromosome-level Genome Assembly of Striped Snakehead (Channa striata).</title>
        <authorList>
            <person name="Liu H."/>
        </authorList>
    </citation>
    <scope>NUCLEOTIDE SEQUENCE</scope>
    <source>
        <strain evidence="2">Gz</strain>
        <tissue evidence="2">Muscle</tissue>
    </source>
</reference>
<keyword evidence="1" id="KW-0732">Signal</keyword>
<evidence type="ECO:0008006" key="4">
    <source>
        <dbReference type="Google" id="ProtNLM"/>
    </source>
</evidence>
<evidence type="ECO:0000256" key="1">
    <source>
        <dbReference type="SAM" id="SignalP"/>
    </source>
</evidence>
<dbReference type="EMBL" id="JAUPFM010000009">
    <property type="protein sequence ID" value="KAK2842556.1"/>
    <property type="molecule type" value="Genomic_DNA"/>
</dbReference>
<dbReference type="AlphaFoldDB" id="A0AA88SKM1"/>
<evidence type="ECO:0000313" key="3">
    <source>
        <dbReference type="Proteomes" id="UP001187415"/>
    </source>
</evidence>
<keyword evidence="3" id="KW-1185">Reference proteome</keyword>